<reference evidence="2" key="2">
    <citation type="submission" date="2016-02" db="EMBL/GenBank/DDBJ databases">
        <title>Draft genome sequence of five rapidly growing Mycobacterium species.</title>
        <authorList>
            <person name="Katahira K."/>
            <person name="Gotou Y."/>
            <person name="Iida K."/>
            <person name="Ogura Y."/>
            <person name="Hayashi T."/>
        </authorList>
    </citation>
    <scope>NUCLEOTIDE SEQUENCE [LARGE SCALE GENOMIC DNA]</scope>
    <source>
        <strain evidence="2">JCM6368</strain>
    </source>
</reference>
<organism evidence="1 2">
    <name type="scientific">Mycolicibacterium fortuitum subsp. acetamidolyticum</name>
    <dbReference type="NCBI Taxonomy" id="144550"/>
    <lineage>
        <taxon>Bacteria</taxon>
        <taxon>Bacillati</taxon>
        <taxon>Actinomycetota</taxon>
        <taxon>Actinomycetes</taxon>
        <taxon>Mycobacteriales</taxon>
        <taxon>Mycobacteriaceae</taxon>
        <taxon>Mycolicibacterium</taxon>
    </lineage>
</organism>
<name>A0A117IEN7_MYCFO</name>
<evidence type="ECO:0000313" key="2">
    <source>
        <dbReference type="Proteomes" id="UP000069705"/>
    </source>
</evidence>
<dbReference type="RefSeq" id="WP_131809067.1">
    <property type="nucleotide sequence ID" value="NZ_BCSZ01000030.1"/>
</dbReference>
<dbReference type="Proteomes" id="UP000069705">
    <property type="component" value="Unassembled WGS sequence"/>
</dbReference>
<accession>A0A117IEN7</accession>
<gene>
    <name evidence="1" type="primary">dnaA</name>
    <name evidence="1" type="ORF">RMCFA_3058</name>
</gene>
<protein>
    <submittedName>
        <fullName evidence="1">Chromosomal replication initiator protein DnaA</fullName>
    </submittedName>
</protein>
<proteinExistence type="predicted"/>
<reference evidence="1 2" key="1">
    <citation type="journal article" date="2016" name="Genome Announc.">
        <title>Draft Genome Sequences of Five Rapidly Growing Mycobacterium Species, M. thermoresistibile, M. fortuitum subsp. acetamidolyticum, M. canariasense, M. brisbanense, and M. novocastrense.</title>
        <authorList>
            <person name="Katahira K."/>
            <person name="Ogura Y."/>
            <person name="Gotoh Y."/>
            <person name="Hayashi T."/>
        </authorList>
    </citation>
    <scope>NUCLEOTIDE SEQUENCE [LARGE SCALE GENOMIC DNA]</scope>
    <source>
        <strain evidence="1 2">JCM6368</strain>
    </source>
</reference>
<dbReference type="AlphaFoldDB" id="A0A117IEN7"/>
<comment type="caution">
    <text evidence="1">The sequence shown here is derived from an EMBL/GenBank/DDBJ whole genome shotgun (WGS) entry which is preliminary data.</text>
</comment>
<dbReference type="EMBL" id="BCSZ01000030">
    <property type="protein sequence ID" value="GAT02946.1"/>
    <property type="molecule type" value="Genomic_DNA"/>
</dbReference>
<sequence length="265" mass="29801">MMNHDNRDNVTEPTDAEIDSIARWYGIARETAREFAKRFPDVLGKKRKRDNRRPIFGADRSRAMATFPVLSNSSLSGETDDPTLAASVKRTVAELLRGDDLVAAHYERKAPGFLAAYQSVSFLPELARIAETAVAADRQMIDGEFGGPFVILTTRPGDRFVLDDANVLEAAISMADQYGAVCDLQCSYGGSGYCISEMEFSKRHRLDGSAYMDKHGRMINRPFTFPFAYGEYVVLARICVNCWIDFVKRYEIKDVRIQNPWETLG</sequence>
<evidence type="ECO:0000313" key="1">
    <source>
        <dbReference type="EMBL" id="GAT02946.1"/>
    </source>
</evidence>